<dbReference type="InterPro" id="IPR016166">
    <property type="entry name" value="FAD-bd_PCMH"/>
</dbReference>
<evidence type="ECO:0000256" key="3">
    <source>
        <dbReference type="ARBA" id="ARBA00022630"/>
    </source>
</evidence>
<dbReference type="PANTHER" id="PTHR42973:SF39">
    <property type="entry name" value="FAD-BINDING PCMH-TYPE DOMAIN-CONTAINING PROTEIN"/>
    <property type="match status" value="1"/>
</dbReference>
<keyword evidence="3" id="KW-0285">Flavoprotein</keyword>
<dbReference type="Gene3D" id="3.30.43.10">
    <property type="entry name" value="Uridine Diphospho-n-acetylenolpyruvylglucosamine Reductase, domain 2"/>
    <property type="match status" value="1"/>
</dbReference>
<organism evidence="7 8">
    <name type="scientific">Actinomycetospora atypica</name>
    <dbReference type="NCBI Taxonomy" id="1290095"/>
    <lineage>
        <taxon>Bacteria</taxon>
        <taxon>Bacillati</taxon>
        <taxon>Actinomycetota</taxon>
        <taxon>Actinomycetes</taxon>
        <taxon>Pseudonocardiales</taxon>
        <taxon>Pseudonocardiaceae</taxon>
        <taxon>Actinomycetospora</taxon>
    </lineage>
</organism>
<dbReference type="SUPFAM" id="SSF55103">
    <property type="entry name" value="FAD-linked oxidases, C-terminal domain"/>
    <property type="match status" value="1"/>
</dbReference>
<dbReference type="InterPro" id="IPR016167">
    <property type="entry name" value="FAD-bd_PCMH_sub1"/>
</dbReference>
<protein>
    <submittedName>
        <fullName evidence="7">FAD-binding oxidoreductase</fullName>
    </submittedName>
</protein>
<sequence length="465" mass="49099">MTVAQMTALTGRVVHPGDPGYDAASAGWNGLHVRRPAAVVFAAETADVVNALAWARHRGLPVRARSGRHALEGWSAVDGGVVIDVSGLTSVTVDPESATATLGAGIDQLQAVTALGEAGFAAPTGTEGSVGLVGATLGGGFGLLSRPFGMACDHLLAAEIVLAPAAGGAEVVVVDERHHGDLLWALRGAGNGTFGVVTSMTMRIHPVTRTVRLVATWPGLGHFRSLFDAWQRHAPHGDDRLTSQLEVTAEEVTLTAVLVAGSEADPEGDMRALLDPMLRIGRPDVVVTDGDWGRTFAGFQIPLEEEPANWKFTSQFVVEPFPPRAIEMLAAALEEAPPGCNYFTNALGGAVATDEPTGGSAFAHRRALFYAEPGAGWGDRGGPPPEEERTAACLDWVRRLTEALAPYVDGAYVNVPNAGIQDWEAAYWGDNVARLRAVKAGYDPCRVFDAEHGITPGETEDRWLR</sequence>
<dbReference type="InterPro" id="IPR050416">
    <property type="entry name" value="FAD-linked_Oxidoreductase"/>
</dbReference>
<dbReference type="InterPro" id="IPR016164">
    <property type="entry name" value="FAD-linked_Oxase-like_C"/>
</dbReference>
<dbReference type="RefSeq" id="WP_378036989.1">
    <property type="nucleotide sequence ID" value="NZ_JBHSIV010000015.1"/>
</dbReference>
<dbReference type="Pfam" id="PF08031">
    <property type="entry name" value="BBE"/>
    <property type="match status" value="1"/>
</dbReference>
<evidence type="ECO:0000313" key="8">
    <source>
        <dbReference type="Proteomes" id="UP001595947"/>
    </source>
</evidence>
<reference evidence="8" key="1">
    <citation type="journal article" date="2019" name="Int. J. Syst. Evol. Microbiol.">
        <title>The Global Catalogue of Microorganisms (GCM) 10K type strain sequencing project: providing services to taxonomists for standard genome sequencing and annotation.</title>
        <authorList>
            <consortium name="The Broad Institute Genomics Platform"/>
            <consortium name="The Broad Institute Genome Sequencing Center for Infectious Disease"/>
            <person name="Wu L."/>
            <person name="Ma J."/>
        </authorList>
    </citation>
    <scope>NUCLEOTIDE SEQUENCE [LARGE SCALE GENOMIC DNA]</scope>
    <source>
        <strain evidence="8">CGMCC 4.7093</strain>
    </source>
</reference>
<dbReference type="PANTHER" id="PTHR42973">
    <property type="entry name" value="BINDING OXIDOREDUCTASE, PUTATIVE (AFU_ORTHOLOGUE AFUA_1G17690)-RELATED"/>
    <property type="match status" value="1"/>
</dbReference>
<dbReference type="InterPro" id="IPR006094">
    <property type="entry name" value="Oxid_FAD_bind_N"/>
</dbReference>
<comment type="cofactor">
    <cofactor evidence="1">
        <name>FAD</name>
        <dbReference type="ChEBI" id="CHEBI:57692"/>
    </cofactor>
</comment>
<evidence type="ECO:0000313" key="7">
    <source>
        <dbReference type="EMBL" id="MFC5063641.1"/>
    </source>
</evidence>
<evidence type="ECO:0000259" key="6">
    <source>
        <dbReference type="PROSITE" id="PS51387"/>
    </source>
</evidence>
<dbReference type="PROSITE" id="PS51387">
    <property type="entry name" value="FAD_PCMH"/>
    <property type="match status" value="1"/>
</dbReference>
<keyword evidence="8" id="KW-1185">Reference proteome</keyword>
<dbReference type="InterPro" id="IPR036318">
    <property type="entry name" value="FAD-bd_PCMH-like_sf"/>
</dbReference>
<dbReference type="InterPro" id="IPR016169">
    <property type="entry name" value="FAD-bd_PCMH_sub2"/>
</dbReference>
<evidence type="ECO:0000256" key="5">
    <source>
        <dbReference type="ARBA" id="ARBA00023002"/>
    </source>
</evidence>
<keyword evidence="5" id="KW-0560">Oxidoreductase</keyword>
<dbReference type="Gene3D" id="3.40.462.20">
    <property type="match status" value="1"/>
</dbReference>
<accession>A0ABV9YSN8</accession>
<dbReference type="EMBL" id="JBHSIV010000015">
    <property type="protein sequence ID" value="MFC5063641.1"/>
    <property type="molecule type" value="Genomic_DNA"/>
</dbReference>
<keyword evidence="4" id="KW-0274">FAD</keyword>
<dbReference type="Pfam" id="PF01565">
    <property type="entry name" value="FAD_binding_4"/>
    <property type="match status" value="1"/>
</dbReference>
<name>A0ABV9YSN8_9PSEU</name>
<dbReference type="InterPro" id="IPR012951">
    <property type="entry name" value="BBE"/>
</dbReference>
<evidence type="ECO:0000256" key="4">
    <source>
        <dbReference type="ARBA" id="ARBA00022827"/>
    </source>
</evidence>
<comment type="caution">
    <text evidence="7">The sequence shown here is derived from an EMBL/GenBank/DDBJ whole genome shotgun (WGS) entry which is preliminary data.</text>
</comment>
<dbReference type="Proteomes" id="UP001595947">
    <property type="component" value="Unassembled WGS sequence"/>
</dbReference>
<dbReference type="Gene3D" id="3.30.465.10">
    <property type="match status" value="1"/>
</dbReference>
<dbReference type="SUPFAM" id="SSF56176">
    <property type="entry name" value="FAD-binding/transporter-associated domain-like"/>
    <property type="match status" value="1"/>
</dbReference>
<evidence type="ECO:0000256" key="2">
    <source>
        <dbReference type="ARBA" id="ARBA00005466"/>
    </source>
</evidence>
<evidence type="ECO:0000256" key="1">
    <source>
        <dbReference type="ARBA" id="ARBA00001974"/>
    </source>
</evidence>
<feature type="domain" description="FAD-binding PCMH-type" evidence="6">
    <location>
        <begin position="32"/>
        <end position="207"/>
    </location>
</feature>
<gene>
    <name evidence="7" type="ORF">ACFPBZ_15570</name>
</gene>
<comment type="similarity">
    <text evidence="2">Belongs to the oxygen-dependent FAD-linked oxidoreductase family.</text>
</comment>
<proteinExistence type="inferred from homology"/>